<dbReference type="Gene3D" id="1.10.10.60">
    <property type="entry name" value="Homeodomain-like"/>
    <property type="match status" value="2"/>
</dbReference>
<keyword evidence="2" id="KW-0238">DNA-binding</keyword>
<dbReference type="PANTHER" id="PTHR46796">
    <property type="entry name" value="HTH-TYPE TRANSCRIPTIONAL ACTIVATOR RHAS-RELATED"/>
    <property type="match status" value="1"/>
</dbReference>
<dbReference type="Pfam" id="PF12833">
    <property type="entry name" value="HTH_18"/>
    <property type="match status" value="1"/>
</dbReference>
<evidence type="ECO:0000313" key="5">
    <source>
        <dbReference type="EMBL" id="SHN42063.1"/>
    </source>
</evidence>
<dbReference type="SMART" id="SM00342">
    <property type="entry name" value="HTH_ARAC"/>
    <property type="match status" value="1"/>
</dbReference>
<dbReference type="OrthoDB" id="9816344at2"/>
<keyword evidence="3" id="KW-0804">Transcription</keyword>
<dbReference type="PROSITE" id="PS01124">
    <property type="entry name" value="HTH_ARAC_FAMILY_2"/>
    <property type="match status" value="1"/>
</dbReference>
<accession>A0A1M7R741</accession>
<dbReference type="Proteomes" id="UP000184339">
    <property type="component" value="Unassembled WGS sequence"/>
</dbReference>
<evidence type="ECO:0000256" key="1">
    <source>
        <dbReference type="ARBA" id="ARBA00023015"/>
    </source>
</evidence>
<dbReference type="GO" id="GO:0003700">
    <property type="term" value="F:DNA-binding transcription factor activity"/>
    <property type="evidence" value="ECO:0007669"/>
    <property type="project" value="InterPro"/>
</dbReference>
<dbReference type="InterPro" id="IPR009057">
    <property type="entry name" value="Homeodomain-like_sf"/>
</dbReference>
<dbReference type="SUPFAM" id="SSF46689">
    <property type="entry name" value="Homeodomain-like"/>
    <property type="match status" value="2"/>
</dbReference>
<evidence type="ECO:0000256" key="3">
    <source>
        <dbReference type="ARBA" id="ARBA00023163"/>
    </source>
</evidence>
<dbReference type="InterPro" id="IPR018062">
    <property type="entry name" value="HTH_AraC-typ_CS"/>
</dbReference>
<reference evidence="6" key="1">
    <citation type="submission" date="2016-11" db="EMBL/GenBank/DDBJ databases">
        <authorList>
            <person name="Varghese N."/>
            <person name="Submissions S."/>
        </authorList>
    </citation>
    <scope>NUCLEOTIDE SEQUENCE [LARGE SCALE GENOMIC DNA]</scope>
    <source>
        <strain evidence="6">Sac-22</strain>
    </source>
</reference>
<sequence length="299" mass="32698">MQVQNAADLEHWLRQSGATLPLRACVGPLPSSGAALVRWRSEEPDHTIRTLSAHPGSYRLALIMEPLETRIWQDNTPIWGGTVAAGRFRLCPPGESGKWSRLGACDIVNLFLPVALMDQMLLRADAAPDVALTASSFMRDGVVLELVGKMLDARMLAGPRADLMCDHLVFVLACYLAEHYAKPVRTAAEGLSGPRLRCVLRHIDHHLHAPPSNAELAALCGMSQAHFSREFHRAAGVSPHRYILDCRLEHACAALSDGDGRIVDIALDHGFVSASHFSRAFTARYGVSPVAYRNSQRCP</sequence>
<proteinExistence type="predicted"/>
<dbReference type="GO" id="GO:0043565">
    <property type="term" value="F:sequence-specific DNA binding"/>
    <property type="evidence" value="ECO:0007669"/>
    <property type="project" value="InterPro"/>
</dbReference>
<dbReference type="EMBL" id="FRCX01000013">
    <property type="protein sequence ID" value="SHN42063.1"/>
    <property type="molecule type" value="Genomic_DNA"/>
</dbReference>
<gene>
    <name evidence="5" type="ORF">SAMN05192549_113130</name>
</gene>
<evidence type="ECO:0000256" key="2">
    <source>
        <dbReference type="ARBA" id="ARBA00023125"/>
    </source>
</evidence>
<protein>
    <submittedName>
        <fullName evidence="5">AraC family transcriptional regulator</fullName>
    </submittedName>
</protein>
<dbReference type="InterPro" id="IPR018060">
    <property type="entry name" value="HTH_AraC"/>
</dbReference>
<dbReference type="STRING" id="551987.SAMN05192549_113130"/>
<evidence type="ECO:0000259" key="4">
    <source>
        <dbReference type="PROSITE" id="PS01124"/>
    </source>
</evidence>
<name>A0A1M7R741_9BURK</name>
<organism evidence="5 6">
    <name type="scientific">Duganella sacchari</name>
    <dbReference type="NCBI Taxonomy" id="551987"/>
    <lineage>
        <taxon>Bacteria</taxon>
        <taxon>Pseudomonadati</taxon>
        <taxon>Pseudomonadota</taxon>
        <taxon>Betaproteobacteria</taxon>
        <taxon>Burkholderiales</taxon>
        <taxon>Oxalobacteraceae</taxon>
        <taxon>Telluria group</taxon>
        <taxon>Duganella</taxon>
    </lineage>
</organism>
<keyword evidence="6" id="KW-1185">Reference proteome</keyword>
<dbReference type="PANTHER" id="PTHR46796:SF6">
    <property type="entry name" value="ARAC SUBFAMILY"/>
    <property type="match status" value="1"/>
</dbReference>
<dbReference type="AlphaFoldDB" id="A0A1M7R741"/>
<dbReference type="InterPro" id="IPR050204">
    <property type="entry name" value="AraC_XylS_family_regulators"/>
</dbReference>
<dbReference type="PROSITE" id="PS00041">
    <property type="entry name" value="HTH_ARAC_FAMILY_1"/>
    <property type="match status" value="1"/>
</dbReference>
<feature type="domain" description="HTH araC/xylS-type" evidence="4">
    <location>
        <begin position="197"/>
        <end position="295"/>
    </location>
</feature>
<dbReference type="InterPro" id="IPR020449">
    <property type="entry name" value="Tscrpt_reg_AraC-type_HTH"/>
</dbReference>
<keyword evidence="1" id="KW-0805">Transcription regulation</keyword>
<dbReference type="PRINTS" id="PR00032">
    <property type="entry name" value="HTHARAC"/>
</dbReference>
<evidence type="ECO:0000313" key="6">
    <source>
        <dbReference type="Proteomes" id="UP000184339"/>
    </source>
</evidence>